<keyword evidence="1" id="KW-0812">Transmembrane</keyword>
<evidence type="ECO:0000313" key="2">
    <source>
        <dbReference type="EMBL" id="OCQ21355.1"/>
    </source>
</evidence>
<protein>
    <submittedName>
        <fullName evidence="2">Uncharacterized protein</fullName>
    </submittedName>
</protein>
<dbReference type="Proteomes" id="UP000093366">
    <property type="component" value="Unassembled WGS sequence"/>
</dbReference>
<keyword evidence="1" id="KW-1133">Transmembrane helix</keyword>
<proteinExistence type="predicted"/>
<dbReference type="OrthoDB" id="6289554at2"/>
<sequence>MSIDKSFLSRAAFLVWVICAAQTAFVLSDLWPYSKASRLYQHALETLTTFAIVAIAAATWRSLLTHCENRETITCAKLVALGVLFCAFGDLVNFNLFQHGYRYDPLIKHDYLIDSIYVFSIGYGLILLSSYSFLKRLAITHRQIFAVVLMVSSVTLLSYAQMRLPDTAPYVSTLAGFYALLVAQCASVAVLLLLKAAKSGAPKRYYLLVIGLLLATLADALIGQFWLFGNQGQGYFPLIRTVNWFIYISSSLLIIQLPWVFQWLIISERQAVNAQIETLTNG</sequence>
<feature type="transmembrane region" description="Helical" evidence="1">
    <location>
        <begin position="206"/>
        <end position="229"/>
    </location>
</feature>
<evidence type="ECO:0000256" key="1">
    <source>
        <dbReference type="SAM" id="Phobius"/>
    </source>
</evidence>
<organism evidence="2 3">
    <name type="scientific">Pseudoalteromonas luteoviolacea</name>
    <dbReference type="NCBI Taxonomy" id="43657"/>
    <lineage>
        <taxon>Bacteria</taxon>
        <taxon>Pseudomonadati</taxon>
        <taxon>Pseudomonadota</taxon>
        <taxon>Gammaproteobacteria</taxon>
        <taxon>Alteromonadales</taxon>
        <taxon>Pseudoalteromonadaceae</taxon>
        <taxon>Pseudoalteromonas</taxon>
    </lineage>
</organism>
<feature type="transmembrane region" description="Helical" evidence="1">
    <location>
        <begin position="76"/>
        <end position="96"/>
    </location>
</feature>
<dbReference type="AlphaFoldDB" id="A0A1C0TR84"/>
<feature type="transmembrane region" description="Helical" evidence="1">
    <location>
        <begin position="244"/>
        <end position="266"/>
    </location>
</feature>
<name>A0A1C0TR84_9GAMM</name>
<feature type="transmembrane region" description="Helical" evidence="1">
    <location>
        <begin position="116"/>
        <end position="134"/>
    </location>
</feature>
<reference evidence="3" key="1">
    <citation type="submission" date="2016-07" db="EMBL/GenBank/DDBJ databases">
        <authorList>
            <person name="Florea S."/>
            <person name="Webb J.S."/>
            <person name="Jaromczyk J."/>
            <person name="Schardl C.L."/>
        </authorList>
    </citation>
    <scope>NUCLEOTIDE SEQUENCE [LARGE SCALE GENOMIC DNA]</scope>
    <source>
        <strain evidence="3">IPB1</strain>
    </source>
</reference>
<feature type="transmembrane region" description="Helical" evidence="1">
    <location>
        <begin position="174"/>
        <end position="194"/>
    </location>
</feature>
<keyword evidence="1" id="KW-0472">Membrane</keyword>
<comment type="caution">
    <text evidence="2">The sequence shown here is derived from an EMBL/GenBank/DDBJ whole genome shotgun (WGS) entry which is preliminary data.</text>
</comment>
<feature type="transmembrane region" description="Helical" evidence="1">
    <location>
        <begin position="7"/>
        <end position="27"/>
    </location>
</feature>
<evidence type="ECO:0000313" key="3">
    <source>
        <dbReference type="Proteomes" id="UP000093366"/>
    </source>
</evidence>
<feature type="transmembrane region" description="Helical" evidence="1">
    <location>
        <begin position="47"/>
        <end position="64"/>
    </location>
</feature>
<accession>A0A1C0TR84</accession>
<dbReference type="EMBL" id="MAUJ01000003">
    <property type="protein sequence ID" value="OCQ21355.1"/>
    <property type="molecule type" value="Genomic_DNA"/>
</dbReference>
<gene>
    <name evidence="2" type="ORF">A7985_12100</name>
</gene>
<feature type="transmembrane region" description="Helical" evidence="1">
    <location>
        <begin position="143"/>
        <end position="162"/>
    </location>
</feature>
<dbReference type="RefSeq" id="WP_065790721.1">
    <property type="nucleotide sequence ID" value="NZ_MAUJ01000003.1"/>
</dbReference>